<organism evidence="2 3">
    <name type="scientific">Staurois parvus</name>
    <dbReference type="NCBI Taxonomy" id="386267"/>
    <lineage>
        <taxon>Eukaryota</taxon>
        <taxon>Metazoa</taxon>
        <taxon>Chordata</taxon>
        <taxon>Craniata</taxon>
        <taxon>Vertebrata</taxon>
        <taxon>Euteleostomi</taxon>
        <taxon>Amphibia</taxon>
        <taxon>Batrachia</taxon>
        <taxon>Anura</taxon>
        <taxon>Neobatrachia</taxon>
        <taxon>Ranoidea</taxon>
        <taxon>Ranidae</taxon>
        <taxon>Staurois</taxon>
    </lineage>
</organism>
<reference evidence="2" key="1">
    <citation type="submission" date="2023-05" db="EMBL/GenBank/DDBJ databases">
        <authorList>
            <person name="Stuckert A."/>
        </authorList>
    </citation>
    <scope>NUCLEOTIDE SEQUENCE</scope>
</reference>
<protein>
    <submittedName>
        <fullName evidence="2">Uncharacterized protein</fullName>
    </submittedName>
</protein>
<sequence>RKGLPIVQVKFRCAQICACAESLRAKQMCRHLNIGAYLSLMLAPKGLFKLATVVVLLPYGLIPGRVP</sequence>
<evidence type="ECO:0000313" key="2">
    <source>
        <dbReference type="EMBL" id="CAI9534910.1"/>
    </source>
</evidence>
<keyword evidence="3" id="KW-1185">Reference proteome</keyword>
<dbReference type="Proteomes" id="UP001162483">
    <property type="component" value="Unassembled WGS sequence"/>
</dbReference>
<gene>
    <name evidence="2" type="ORF">SPARVUS_LOCUS742186</name>
</gene>
<keyword evidence="1" id="KW-0812">Transmembrane</keyword>
<accession>A0ABN9AL12</accession>
<keyword evidence="1" id="KW-0472">Membrane</keyword>
<comment type="caution">
    <text evidence="2">The sequence shown here is derived from an EMBL/GenBank/DDBJ whole genome shotgun (WGS) entry which is preliminary data.</text>
</comment>
<evidence type="ECO:0000313" key="3">
    <source>
        <dbReference type="Proteomes" id="UP001162483"/>
    </source>
</evidence>
<name>A0ABN9AL12_9NEOB</name>
<feature type="transmembrane region" description="Helical" evidence="1">
    <location>
        <begin position="34"/>
        <end position="62"/>
    </location>
</feature>
<dbReference type="EMBL" id="CATNWA010000235">
    <property type="protein sequence ID" value="CAI9534910.1"/>
    <property type="molecule type" value="Genomic_DNA"/>
</dbReference>
<feature type="non-terminal residue" evidence="2">
    <location>
        <position position="1"/>
    </location>
</feature>
<proteinExistence type="predicted"/>
<evidence type="ECO:0000256" key="1">
    <source>
        <dbReference type="SAM" id="Phobius"/>
    </source>
</evidence>
<keyword evidence="1" id="KW-1133">Transmembrane helix</keyword>